<sequence length="119" mass="14047">MPGILASYKGERYHLHDYRGYTRAPRGPTEFLNYRHSSLCNVIERCFGVLMACFPILKLMPNCQPSRQRLILIACCGLHNFIRKEARHDRLFREFELENMIIEEEAETNIFNLDILKKT</sequence>
<dbReference type="Pfam" id="PF13359">
    <property type="entry name" value="DDE_Tnp_4"/>
    <property type="match status" value="1"/>
</dbReference>
<evidence type="ECO:0000256" key="2">
    <source>
        <dbReference type="ARBA" id="ARBA00022723"/>
    </source>
</evidence>
<protein>
    <recommendedName>
        <fullName evidence="3">DDE Tnp4 domain-containing protein</fullName>
    </recommendedName>
</protein>
<evidence type="ECO:0000259" key="3">
    <source>
        <dbReference type="Pfam" id="PF13359"/>
    </source>
</evidence>
<keyword evidence="2" id="KW-0479">Metal-binding</keyword>
<name>A0AAE0DS80_9ROSI</name>
<proteinExistence type="predicted"/>
<comment type="caution">
    <text evidence="4">The sequence shown here is derived from an EMBL/GenBank/DDBJ whole genome shotgun (WGS) entry which is preliminary data.</text>
</comment>
<dbReference type="Proteomes" id="UP001281410">
    <property type="component" value="Unassembled WGS sequence"/>
</dbReference>
<dbReference type="GO" id="GO:0046872">
    <property type="term" value="F:metal ion binding"/>
    <property type="evidence" value="ECO:0007669"/>
    <property type="project" value="UniProtKB-KW"/>
</dbReference>
<dbReference type="EMBL" id="JANJYJ010000010">
    <property type="protein sequence ID" value="KAK3182900.1"/>
    <property type="molecule type" value="Genomic_DNA"/>
</dbReference>
<keyword evidence="5" id="KW-1185">Reference proteome</keyword>
<organism evidence="4 5">
    <name type="scientific">Dipteronia sinensis</name>
    <dbReference type="NCBI Taxonomy" id="43782"/>
    <lineage>
        <taxon>Eukaryota</taxon>
        <taxon>Viridiplantae</taxon>
        <taxon>Streptophyta</taxon>
        <taxon>Embryophyta</taxon>
        <taxon>Tracheophyta</taxon>
        <taxon>Spermatophyta</taxon>
        <taxon>Magnoliopsida</taxon>
        <taxon>eudicotyledons</taxon>
        <taxon>Gunneridae</taxon>
        <taxon>Pentapetalae</taxon>
        <taxon>rosids</taxon>
        <taxon>malvids</taxon>
        <taxon>Sapindales</taxon>
        <taxon>Sapindaceae</taxon>
        <taxon>Hippocastanoideae</taxon>
        <taxon>Acereae</taxon>
        <taxon>Dipteronia</taxon>
    </lineage>
</organism>
<reference evidence="4" key="1">
    <citation type="journal article" date="2023" name="Plant J.">
        <title>Genome sequences and population genomics provide insights into the demographic history, inbreeding, and mutation load of two 'living fossil' tree species of Dipteronia.</title>
        <authorList>
            <person name="Feng Y."/>
            <person name="Comes H.P."/>
            <person name="Chen J."/>
            <person name="Zhu S."/>
            <person name="Lu R."/>
            <person name="Zhang X."/>
            <person name="Li P."/>
            <person name="Qiu J."/>
            <person name="Olsen K.M."/>
            <person name="Qiu Y."/>
        </authorList>
    </citation>
    <scope>NUCLEOTIDE SEQUENCE</scope>
    <source>
        <strain evidence="4">NBL</strain>
    </source>
</reference>
<evidence type="ECO:0000313" key="4">
    <source>
        <dbReference type="EMBL" id="KAK3182900.1"/>
    </source>
</evidence>
<dbReference type="AlphaFoldDB" id="A0AAE0DS80"/>
<feature type="domain" description="DDE Tnp4" evidence="3">
    <location>
        <begin position="32"/>
        <end position="80"/>
    </location>
</feature>
<accession>A0AAE0DS80</accession>
<evidence type="ECO:0000313" key="5">
    <source>
        <dbReference type="Proteomes" id="UP001281410"/>
    </source>
</evidence>
<comment type="cofactor">
    <cofactor evidence="1">
        <name>a divalent metal cation</name>
        <dbReference type="ChEBI" id="CHEBI:60240"/>
    </cofactor>
</comment>
<evidence type="ECO:0000256" key="1">
    <source>
        <dbReference type="ARBA" id="ARBA00001968"/>
    </source>
</evidence>
<dbReference type="InterPro" id="IPR027806">
    <property type="entry name" value="HARBI1_dom"/>
</dbReference>
<gene>
    <name evidence="4" type="ORF">Dsin_030186</name>
</gene>